<dbReference type="EMBL" id="CP044016">
    <property type="protein sequence ID" value="QES90504.1"/>
    <property type="molecule type" value="Genomic_DNA"/>
</dbReference>
<dbReference type="GO" id="GO:0016740">
    <property type="term" value="F:transferase activity"/>
    <property type="evidence" value="ECO:0007669"/>
    <property type="project" value="UniProtKB-KW"/>
</dbReference>
<evidence type="ECO:0000313" key="2">
    <source>
        <dbReference type="Proteomes" id="UP000292424"/>
    </source>
</evidence>
<sequence length="306" mass="34625">MKQNSNHIMMVRPASFGFNTETATNNAFQSQVDLSNDAVQAKALEEFDQFVEKLRANDINVLVIEDSKNPPKPDAIFPNNWFCTLDNDVVYLFPMFAPNRRIERRPEILEEIAQHFQIKETIDWSASENKNEFLEGTGSIIFDHENKLSYACLSERTDKSLLEKYCQSIQYQAIAFHSSDENNFPIYHTNVMLHIGKDYAVVCLESIKDEQEKAFLIQSFAKTNHQIIDITLAQVQAFAGNMLQVATNKGKLVTLMSQKSLDSLTSQQISDISTHSQILPISIPTIETIGGGSVRCMMAELFLTSK</sequence>
<evidence type="ECO:0000313" key="1">
    <source>
        <dbReference type="EMBL" id="QES90504.1"/>
    </source>
</evidence>
<dbReference type="PIRSF" id="PIRSF028188">
    <property type="entry name" value="Amdntrnsf_FN0238"/>
    <property type="match status" value="1"/>
</dbReference>
<name>A0A5P2G3T9_9BACT</name>
<gene>
    <name evidence="1" type="ORF">E0W69_018190</name>
</gene>
<dbReference type="PANTHER" id="PTHR43224">
    <property type="entry name" value="AMIDINOTRANSFERASE"/>
    <property type="match status" value="1"/>
</dbReference>
<keyword evidence="1" id="KW-0808">Transferase</keyword>
<dbReference type="KEGG" id="arac:E0W69_018190"/>
<dbReference type="OrthoDB" id="9788268at2"/>
<dbReference type="Gene3D" id="3.75.10.10">
    <property type="entry name" value="L-arginine/glycine Amidinotransferase, Chain A"/>
    <property type="match status" value="1"/>
</dbReference>
<dbReference type="InterPro" id="IPR014541">
    <property type="entry name" value="Amdntrnsf_FN0238"/>
</dbReference>
<protein>
    <submittedName>
        <fullName evidence="1">Amidinotransferase</fullName>
    </submittedName>
</protein>
<dbReference type="Pfam" id="PF19420">
    <property type="entry name" value="DDAH_eukar"/>
    <property type="match status" value="1"/>
</dbReference>
<organism evidence="1 2">
    <name type="scientific">Rhizosphaericola mali</name>
    <dbReference type="NCBI Taxonomy" id="2545455"/>
    <lineage>
        <taxon>Bacteria</taxon>
        <taxon>Pseudomonadati</taxon>
        <taxon>Bacteroidota</taxon>
        <taxon>Chitinophagia</taxon>
        <taxon>Chitinophagales</taxon>
        <taxon>Chitinophagaceae</taxon>
        <taxon>Rhizosphaericola</taxon>
    </lineage>
</organism>
<proteinExistence type="predicted"/>
<dbReference type="PANTHER" id="PTHR43224:SF1">
    <property type="entry name" value="AMIDINOTRANSFERASE"/>
    <property type="match status" value="1"/>
</dbReference>
<dbReference type="Proteomes" id="UP000292424">
    <property type="component" value="Chromosome"/>
</dbReference>
<dbReference type="NCBIfam" id="NF046062">
    <property type="entry name" value="citrull_CtlX"/>
    <property type="match status" value="1"/>
</dbReference>
<keyword evidence="2" id="KW-1185">Reference proteome</keyword>
<dbReference type="SUPFAM" id="SSF55909">
    <property type="entry name" value="Pentein"/>
    <property type="match status" value="1"/>
</dbReference>
<accession>A0A5P2G3T9</accession>
<dbReference type="AlphaFoldDB" id="A0A5P2G3T9"/>
<reference evidence="1 2" key="1">
    <citation type="submission" date="2019-09" db="EMBL/GenBank/DDBJ databases">
        <title>Complete genome sequence of Arachidicoccus sp. B3-10 isolated from apple orchard soil.</title>
        <authorList>
            <person name="Kim H.S."/>
            <person name="Han K.-I."/>
            <person name="Suh M.K."/>
            <person name="Lee K.C."/>
            <person name="Eom M.K."/>
            <person name="Kim J.-S."/>
            <person name="Kang S.W."/>
            <person name="Sin Y."/>
            <person name="Lee J.-S."/>
        </authorList>
    </citation>
    <scope>NUCLEOTIDE SEQUENCE [LARGE SCALE GENOMIC DNA]</scope>
    <source>
        <strain evidence="1 2">B3-10</strain>
    </source>
</reference>
<dbReference type="RefSeq" id="WP_131331485.1">
    <property type="nucleotide sequence ID" value="NZ_CP044016.1"/>
</dbReference>